<feature type="transmembrane region" description="Helical" evidence="2">
    <location>
        <begin position="207"/>
        <end position="226"/>
    </location>
</feature>
<keyword evidence="2" id="KW-1133">Transmembrane helix</keyword>
<evidence type="ECO:0000256" key="2">
    <source>
        <dbReference type="SAM" id="Phobius"/>
    </source>
</evidence>
<keyword evidence="2" id="KW-0812">Transmembrane</keyword>
<dbReference type="OrthoDB" id="424974at2759"/>
<protein>
    <submittedName>
        <fullName evidence="3">Uncharacterized protein</fullName>
    </submittedName>
</protein>
<gene>
    <name evidence="3" type="ORF">H1R20_g10040</name>
</gene>
<dbReference type="AlphaFoldDB" id="A0A9W8J2E8"/>
<accession>A0A9W8J2E8</accession>
<comment type="caution">
    <text evidence="3">The sequence shown here is derived from an EMBL/GenBank/DDBJ whole genome shotgun (WGS) entry which is preliminary data.</text>
</comment>
<feature type="region of interest" description="Disordered" evidence="1">
    <location>
        <begin position="171"/>
        <end position="197"/>
    </location>
</feature>
<feature type="compositionally biased region" description="Low complexity" evidence="1">
    <location>
        <begin position="92"/>
        <end position="107"/>
    </location>
</feature>
<evidence type="ECO:0000256" key="1">
    <source>
        <dbReference type="SAM" id="MobiDB-lite"/>
    </source>
</evidence>
<proteinExistence type="predicted"/>
<feature type="region of interest" description="Disordered" evidence="1">
    <location>
        <begin position="88"/>
        <end position="152"/>
    </location>
</feature>
<reference evidence="3" key="1">
    <citation type="submission" date="2022-06" db="EMBL/GenBank/DDBJ databases">
        <title>Genome Sequence of Candolleomyces eurysporus.</title>
        <authorList>
            <person name="Buettner E."/>
        </authorList>
    </citation>
    <scope>NUCLEOTIDE SEQUENCE</scope>
    <source>
        <strain evidence="3">VTCC 930004</strain>
    </source>
</reference>
<organism evidence="3 4">
    <name type="scientific">Candolleomyces eurysporus</name>
    <dbReference type="NCBI Taxonomy" id="2828524"/>
    <lineage>
        <taxon>Eukaryota</taxon>
        <taxon>Fungi</taxon>
        <taxon>Dikarya</taxon>
        <taxon>Basidiomycota</taxon>
        <taxon>Agaricomycotina</taxon>
        <taxon>Agaricomycetes</taxon>
        <taxon>Agaricomycetidae</taxon>
        <taxon>Agaricales</taxon>
        <taxon>Agaricineae</taxon>
        <taxon>Psathyrellaceae</taxon>
        <taxon>Candolleomyces</taxon>
    </lineage>
</organism>
<dbReference type="EMBL" id="JANBPK010001039">
    <property type="protein sequence ID" value="KAJ2927027.1"/>
    <property type="molecule type" value="Genomic_DNA"/>
</dbReference>
<keyword evidence="4" id="KW-1185">Reference proteome</keyword>
<feature type="non-terminal residue" evidence="3">
    <location>
        <position position="1"/>
    </location>
</feature>
<keyword evidence="2" id="KW-0472">Membrane</keyword>
<sequence>MCLLVTKIPSSHLTATALEKLEILYSLFHTASATSKPAATHLPSILSLCLKAHEAIDPAQHHAAGYSQPPITQTELDRLSGKTHLFSDAQGSIAPSPAHIPSSSSSSSHDKAMSGHRSRSTSVTLSDIPHEPPPSIPTTQGTGGTGTPSDSLHPIIVEDLKDFAARNAVPTTTSLSDVPSDSERTTPTGSGGPTSCPRWHEGSLVKFQLITVVLIAYVHVYIYILFSTANAADESASDASTKRL</sequence>
<evidence type="ECO:0000313" key="3">
    <source>
        <dbReference type="EMBL" id="KAJ2927027.1"/>
    </source>
</evidence>
<dbReference type="Proteomes" id="UP001140091">
    <property type="component" value="Unassembled WGS sequence"/>
</dbReference>
<evidence type="ECO:0000313" key="4">
    <source>
        <dbReference type="Proteomes" id="UP001140091"/>
    </source>
</evidence>
<name>A0A9W8J2E8_9AGAR</name>